<dbReference type="EMBL" id="CP051684">
    <property type="protein sequence ID" value="QJD89647.1"/>
    <property type="molecule type" value="Genomic_DNA"/>
</dbReference>
<dbReference type="InterPro" id="IPR002035">
    <property type="entry name" value="VWF_A"/>
</dbReference>
<dbReference type="Pfam" id="PF13519">
    <property type="entry name" value="VWA_2"/>
    <property type="match status" value="1"/>
</dbReference>
<dbReference type="Gene3D" id="3.40.50.410">
    <property type="entry name" value="von Willebrand factor, type A domain"/>
    <property type="match status" value="1"/>
</dbReference>
<sequence>MRIHTRQQQGAVMPLVVLGLMVLIMAVGLAFSAGLSYMIKARLNAATDSAGLAAANAISQGTTQAEQITFAKNAATNFFNANFPAGYLGSTGKLGDVSVTFDNNAVTVSVSASATMPATLLGTNLSGPLTPSVTTQTVRKNLDMVLTLDTSGSLSSSGATVRSSAITFLNQFNINQDRVGLVHFAFGSVVDDAIRTTVGARGFDRVSMTNHINDTKAFRFEGSTASVEGMWRARDQLNSVPTTNLNRSNLRVIVFFSDGAPNSFAAYLNWKTPSDCTVAGTIATDDDGSGEPYGLYSPDATYTASPDKCNTYNYYGYNYQKGKYNYELSAKVDSLPDWYNGHNLPTNPNDPNARDFKIVTNSPRVVTNAITYQNVNRAARNLVEAMAAKSQDEGIYVFTLGLGSQLKAASGFDGEKGEDTLKCMANSVDAPARCARPTKPMGVYCYAATQSDLTPCFGKLASAIMRITK</sequence>
<proteinExistence type="predicted"/>
<dbReference type="Pfam" id="PF13400">
    <property type="entry name" value="Tad"/>
    <property type="match status" value="1"/>
</dbReference>
<dbReference type="RefSeq" id="WP_110845000.1">
    <property type="nucleotide sequence ID" value="NZ_CP051684.1"/>
</dbReference>
<accession>A0ABX6M5R0</accession>
<keyword evidence="4" id="KW-1185">Reference proteome</keyword>
<dbReference type="InterPro" id="IPR028087">
    <property type="entry name" value="Tad_N"/>
</dbReference>
<organism evidence="3 4">
    <name type="scientific">Duganella dendranthematis</name>
    <dbReference type="NCBI Taxonomy" id="2728021"/>
    <lineage>
        <taxon>Bacteria</taxon>
        <taxon>Pseudomonadati</taxon>
        <taxon>Pseudomonadota</taxon>
        <taxon>Betaproteobacteria</taxon>
        <taxon>Burkholderiales</taxon>
        <taxon>Oxalobacteraceae</taxon>
        <taxon>Telluria group</taxon>
        <taxon>Duganella</taxon>
    </lineage>
</organism>
<gene>
    <name evidence="3" type="ORF">HH213_05745</name>
</gene>
<evidence type="ECO:0000256" key="1">
    <source>
        <dbReference type="SAM" id="Phobius"/>
    </source>
</evidence>
<feature type="domain" description="VWFA" evidence="2">
    <location>
        <begin position="143"/>
        <end position="263"/>
    </location>
</feature>
<reference evidence="3 4" key="1">
    <citation type="submission" date="2020-04" db="EMBL/GenBank/DDBJ databases">
        <title>Genome sequencing of novel species.</title>
        <authorList>
            <person name="Heo J."/>
            <person name="Kim S.-J."/>
            <person name="Kim J.-S."/>
            <person name="Hong S.-B."/>
            <person name="Kwon S.-W."/>
        </authorList>
    </citation>
    <scope>NUCLEOTIDE SEQUENCE [LARGE SCALE GENOMIC DNA]</scope>
    <source>
        <strain evidence="3 4">AF9R3</strain>
    </source>
</reference>
<protein>
    <submittedName>
        <fullName evidence="3">TadE/TadG family protein</fullName>
    </submittedName>
</protein>
<dbReference type="CDD" id="cd00198">
    <property type="entry name" value="vWFA"/>
    <property type="match status" value="1"/>
</dbReference>
<keyword evidence="1" id="KW-0812">Transmembrane</keyword>
<dbReference type="Proteomes" id="UP000503117">
    <property type="component" value="Chromosome"/>
</dbReference>
<feature type="transmembrane region" description="Helical" evidence="1">
    <location>
        <begin position="12"/>
        <end position="39"/>
    </location>
</feature>
<name>A0ABX6M5R0_9BURK</name>
<evidence type="ECO:0000313" key="4">
    <source>
        <dbReference type="Proteomes" id="UP000503117"/>
    </source>
</evidence>
<dbReference type="PROSITE" id="PS50234">
    <property type="entry name" value="VWFA"/>
    <property type="match status" value="1"/>
</dbReference>
<keyword evidence="1" id="KW-0472">Membrane</keyword>
<keyword evidence="1" id="KW-1133">Transmembrane helix</keyword>
<dbReference type="SUPFAM" id="SSF53300">
    <property type="entry name" value="vWA-like"/>
    <property type="match status" value="1"/>
</dbReference>
<evidence type="ECO:0000259" key="2">
    <source>
        <dbReference type="PROSITE" id="PS50234"/>
    </source>
</evidence>
<dbReference type="InterPro" id="IPR036465">
    <property type="entry name" value="vWFA_dom_sf"/>
</dbReference>
<evidence type="ECO:0000313" key="3">
    <source>
        <dbReference type="EMBL" id="QJD89647.1"/>
    </source>
</evidence>